<gene>
    <name evidence="12" type="ORF">LSH36_139g02023</name>
</gene>
<evidence type="ECO:0000256" key="4">
    <source>
        <dbReference type="ARBA" id="ARBA00022448"/>
    </source>
</evidence>
<evidence type="ECO:0000256" key="7">
    <source>
        <dbReference type="ARBA" id="ARBA00023242"/>
    </source>
</evidence>
<dbReference type="GO" id="GO:0005634">
    <property type="term" value="C:nucleus"/>
    <property type="evidence" value="ECO:0007669"/>
    <property type="project" value="UniProtKB-SubCell"/>
</dbReference>
<dbReference type="EMBL" id="JAODUP010000139">
    <property type="protein sequence ID" value="KAK2160138.1"/>
    <property type="molecule type" value="Genomic_DNA"/>
</dbReference>
<dbReference type="InterPro" id="IPR048899">
    <property type="entry name" value="NMD_SH3"/>
</dbReference>
<keyword evidence="4 8" id="KW-0813">Transport</keyword>
<comment type="caution">
    <text evidence="12">The sequence shown here is derived from an EMBL/GenBank/DDBJ whole genome shotgun (WGS) entry which is preliminary data.</text>
</comment>
<dbReference type="PANTHER" id="PTHR12746">
    <property type="entry name" value="NONSENSE-MEDIATED MRNA DECAY PROTEIN 3"/>
    <property type="match status" value="1"/>
</dbReference>
<accession>A0AAD9JX67</accession>
<reference evidence="12" key="1">
    <citation type="journal article" date="2023" name="Mol. Biol. Evol.">
        <title>Third-Generation Sequencing Reveals the Adaptive Role of the Epigenome in Three Deep-Sea Polychaetes.</title>
        <authorList>
            <person name="Perez M."/>
            <person name="Aroh O."/>
            <person name="Sun Y."/>
            <person name="Lan Y."/>
            <person name="Juniper S.K."/>
            <person name="Young C.R."/>
            <person name="Angers B."/>
            <person name="Qian P.Y."/>
        </authorList>
    </citation>
    <scope>NUCLEOTIDE SEQUENCE</scope>
    <source>
        <strain evidence="12">P08H-3</strain>
    </source>
</reference>
<keyword evidence="7 8" id="KW-0539">Nucleus</keyword>
<dbReference type="GO" id="GO:0005737">
    <property type="term" value="C:cytoplasm"/>
    <property type="evidence" value="ECO:0007669"/>
    <property type="project" value="UniProtKB-SubCell"/>
</dbReference>
<evidence type="ECO:0000256" key="5">
    <source>
        <dbReference type="ARBA" id="ARBA00022490"/>
    </source>
</evidence>
<evidence type="ECO:0000256" key="8">
    <source>
        <dbReference type="RuleBase" id="RU364108"/>
    </source>
</evidence>
<evidence type="ECO:0000313" key="12">
    <source>
        <dbReference type="EMBL" id="KAK2160138.1"/>
    </source>
</evidence>
<dbReference type="Proteomes" id="UP001208570">
    <property type="component" value="Unassembled WGS sequence"/>
</dbReference>
<evidence type="ECO:0000256" key="3">
    <source>
        <dbReference type="ARBA" id="ARBA00017035"/>
    </source>
</evidence>
<comment type="subcellular location">
    <subcellularLocation>
        <location evidence="8">Cytoplasm</location>
    </subcellularLocation>
    <subcellularLocation>
        <location evidence="8">Nucleus</location>
    </subcellularLocation>
</comment>
<dbReference type="Pfam" id="PF21192">
    <property type="entry name" value="OB_NMD3"/>
    <property type="match status" value="1"/>
</dbReference>
<dbReference type="InterPro" id="IPR039768">
    <property type="entry name" value="Nmd3"/>
</dbReference>
<dbReference type="GO" id="GO:0043023">
    <property type="term" value="F:ribosomal large subunit binding"/>
    <property type="evidence" value="ECO:0007669"/>
    <property type="project" value="InterPro"/>
</dbReference>
<dbReference type="AlphaFoldDB" id="A0AAD9JX67"/>
<evidence type="ECO:0000256" key="1">
    <source>
        <dbReference type="ARBA" id="ARBA00002269"/>
    </source>
</evidence>
<evidence type="ECO:0000256" key="2">
    <source>
        <dbReference type="ARBA" id="ARBA00009794"/>
    </source>
</evidence>
<dbReference type="GO" id="GO:0000055">
    <property type="term" value="P:ribosomal large subunit export from nucleus"/>
    <property type="evidence" value="ECO:0007669"/>
    <property type="project" value="TreeGrafter"/>
</dbReference>
<feature type="domain" description="Nmd3 N-terminal" evidence="9">
    <location>
        <begin position="16"/>
        <end position="217"/>
    </location>
</feature>
<dbReference type="InterPro" id="IPR007064">
    <property type="entry name" value="Nmd3_N"/>
</dbReference>
<protein>
    <recommendedName>
        <fullName evidence="3 8">60S ribosomal export protein NMD3</fullName>
    </recommendedName>
</protein>
<evidence type="ECO:0000256" key="6">
    <source>
        <dbReference type="ARBA" id="ARBA00022927"/>
    </source>
</evidence>
<keyword evidence="13" id="KW-1185">Reference proteome</keyword>
<sequence>MEYIVEHEVEKHYILCCECGTEIEPNPTNMCVACLRTHVDITEGIPKQATLFFCRACERYQKPPSMWIAASLESRELLSLCLNRIKGLKAIRLVDAGFIWTEPHSKRIKVKLTIEKEVINGAILQQTFVVEFVVHNQMCDDCHRVEAKDFWRACVQIRQKTSHKKTLFYLEQQILKHKAHVNTTSIKQVHDGLDFYYGHKQEARKLVDFLLAVVPGRDNIFLISVPATLNAQSPYDLRTTSFACHQSLPQQLGNLGQICVVYRVTQAVHLIDPNTCQIADVNGQVYWRSPFLSLCSPHQLTEYMVMEVDIIQEQDQRHISGHGQRSVKHVLADVWVIKVSELGSTEQQYHCRTHLGHLLNCGDIVLGFDMRTANVNDKYLEKIRPDYLPDVILVRKVYGDSQRRQKKRKWKLRHLNGIDTLETENHDRDYNEFLEDLEEDPEYRKNIDIYKNADKIAVESDDTDDDLPRISLAEMLDDLHISGDATGGEGAEMVE</sequence>
<dbReference type="InterPro" id="IPR048898">
    <property type="entry name" value="OB_NMD3"/>
</dbReference>
<keyword evidence="5 8" id="KW-0963">Cytoplasm</keyword>
<dbReference type="GO" id="GO:0015031">
    <property type="term" value="P:protein transport"/>
    <property type="evidence" value="ECO:0007669"/>
    <property type="project" value="UniProtKB-KW"/>
</dbReference>
<evidence type="ECO:0000259" key="11">
    <source>
        <dbReference type="Pfam" id="PF21193"/>
    </source>
</evidence>
<evidence type="ECO:0000259" key="10">
    <source>
        <dbReference type="Pfam" id="PF21192"/>
    </source>
</evidence>
<evidence type="ECO:0000259" key="9">
    <source>
        <dbReference type="Pfam" id="PF04981"/>
    </source>
</evidence>
<proteinExistence type="inferred from homology"/>
<feature type="domain" description="60S ribosomal export protein NMD3 SH3" evidence="11">
    <location>
        <begin position="247"/>
        <end position="282"/>
    </location>
</feature>
<feature type="domain" description="60S ribosomal export protein NMD3 OB-fold" evidence="10">
    <location>
        <begin position="300"/>
        <end position="396"/>
    </location>
</feature>
<name>A0AAD9JX67_9ANNE</name>
<comment type="function">
    <text evidence="1 8">Acts as an adapter for the XPO1/CRM1-mediated export of the 60S ribosomal subunit.</text>
</comment>
<organism evidence="12 13">
    <name type="scientific">Paralvinella palmiformis</name>
    <dbReference type="NCBI Taxonomy" id="53620"/>
    <lineage>
        <taxon>Eukaryota</taxon>
        <taxon>Metazoa</taxon>
        <taxon>Spiralia</taxon>
        <taxon>Lophotrochozoa</taxon>
        <taxon>Annelida</taxon>
        <taxon>Polychaeta</taxon>
        <taxon>Sedentaria</taxon>
        <taxon>Canalipalpata</taxon>
        <taxon>Terebellida</taxon>
        <taxon>Terebelliformia</taxon>
        <taxon>Alvinellidae</taxon>
        <taxon>Paralvinella</taxon>
    </lineage>
</organism>
<evidence type="ECO:0000313" key="13">
    <source>
        <dbReference type="Proteomes" id="UP001208570"/>
    </source>
</evidence>
<dbReference type="PANTHER" id="PTHR12746:SF2">
    <property type="entry name" value="60S RIBOSOMAL EXPORT PROTEIN NMD3"/>
    <property type="match status" value="1"/>
</dbReference>
<dbReference type="Pfam" id="PF21193">
    <property type="entry name" value="NMD_SH3"/>
    <property type="match status" value="1"/>
</dbReference>
<comment type="similarity">
    <text evidence="2 8">Belongs to the NMD3 family.</text>
</comment>
<dbReference type="Pfam" id="PF04981">
    <property type="entry name" value="NMD3"/>
    <property type="match status" value="1"/>
</dbReference>
<keyword evidence="6 8" id="KW-0653">Protein transport</keyword>